<evidence type="ECO:0000259" key="11">
    <source>
        <dbReference type="Pfam" id="PF25392"/>
    </source>
</evidence>
<organism evidence="12 13">
    <name type="scientific">Sulfitobacter marinus</name>
    <dbReference type="NCBI Taxonomy" id="394264"/>
    <lineage>
        <taxon>Bacteria</taxon>
        <taxon>Pseudomonadati</taxon>
        <taxon>Pseudomonadota</taxon>
        <taxon>Alphaproteobacteria</taxon>
        <taxon>Rhodobacterales</taxon>
        <taxon>Roseobacteraceae</taxon>
        <taxon>Sulfitobacter</taxon>
    </lineage>
</organism>
<dbReference type="InterPro" id="IPR011014">
    <property type="entry name" value="MscS_channel_TM-2"/>
</dbReference>
<evidence type="ECO:0000313" key="13">
    <source>
        <dbReference type="Proteomes" id="UP000199239"/>
    </source>
</evidence>
<dbReference type="Gene3D" id="1.10.287.1260">
    <property type="match status" value="1"/>
</dbReference>
<feature type="domain" description="Mechanosensitive ion channel transmembrane helices 2/3" evidence="10">
    <location>
        <begin position="553"/>
        <end position="591"/>
    </location>
</feature>
<dbReference type="STRING" id="394264.SAMN04488040_2876"/>
<dbReference type="SUPFAM" id="SSF82689">
    <property type="entry name" value="Mechanosensitive channel protein MscS (YggB), C-terminal domain"/>
    <property type="match status" value="1"/>
</dbReference>
<dbReference type="Gene3D" id="3.30.70.100">
    <property type="match status" value="1"/>
</dbReference>
<protein>
    <submittedName>
        <fullName evidence="12">Small-conductance mechanosensitive channel</fullName>
    </submittedName>
</protein>
<feature type="region of interest" description="Disordered" evidence="7">
    <location>
        <begin position="84"/>
        <end position="106"/>
    </location>
</feature>
<keyword evidence="13" id="KW-1185">Reference proteome</keyword>
<dbReference type="OrthoDB" id="9814206at2"/>
<dbReference type="GO" id="GO:0008381">
    <property type="term" value="F:mechanosensitive monoatomic ion channel activity"/>
    <property type="evidence" value="ECO:0007669"/>
    <property type="project" value="InterPro"/>
</dbReference>
<evidence type="ECO:0000256" key="8">
    <source>
        <dbReference type="SAM" id="Phobius"/>
    </source>
</evidence>
<evidence type="ECO:0000259" key="9">
    <source>
        <dbReference type="Pfam" id="PF00924"/>
    </source>
</evidence>
<dbReference type="PANTHER" id="PTHR30460:SF0">
    <property type="entry name" value="MODERATE CONDUCTANCE MECHANOSENSITIVE CHANNEL YBIO"/>
    <property type="match status" value="1"/>
</dbReference>
<feature type="transmembrane region" description="Helical" evidence="8">
    <location>
        <begin position="314"/>
        <end position="337"/>
    </location>
</feature>
<dbReference type="GO" id="GO:0005886">
    <property type="term" value="C:plasma membrane"/>
    <property type="evidence" value="ECO:0007669"/>
    <property type="project" value="UniProtKB-SubCell"/>
</dbReference>
<feature type="region of interest" description="Disordered" evidence="7">
    <location>
        <begin position="760"/>
        <end position="812"/>
    </location>
</feature>
<dbReference type="PANTHER" id="PTHR30460">
    <property type="entry name" value="MODERATE CONDUCTANCE MECHANOSENSITIVE CHANNEL YBIO"/>
    <property type="match status" value="1"/>
</dbReference>
<evidence type="ECO:0000256" key="4">
    <source>
        <dbReference type="ARBA" id="ARBA00022692"/>
    </source>
</evidence>
<feature type="transmembrane region" description="Helical" evidence="8">
    <location>
        <begin position="498"/>
        <end position="525"/>
    </location>
</feature>
<keyword evidence="3" id="KW-1003">Cell membrane</keyword>
<comment type="subcellular location">
    <subcellularLocation>
        <location evidence="1">Cell membrane</location>
        <topology evidence="1">Multi-pass membrane protein</topology>
    </subcellularLocation>
</comment>
<keyword evidence="4 8" id="KW-0812">Transmembrane</keyword>
<dbReference type="InterPro" id="IPR049142">
    <property type="entry name" value="MS_channel_1st"/>
</dbReference>
<reference evidence="13" key="1">
    <citation type="submission" date="2016-10" db="EMBL/GenBank/DDBJ databases">
        <authorList>
            <person name="Varghese N."/>
            <person name="Submissions S."/>
        </authorList>
    </citation>
    <scope>NUCLEOTIDE SEQUENCE [LARGE SCALE GENOMIC DNA]</scope>
    <source>
        <strain evidence="13">DSM 23422</strain>
    </source>
</reference>
<sequence>MNLSKATARPGKTLHLIVAALIVSLISLFPITTQAQSLFPGLSGSGSNDASADTASEGDQTPLAALLEVLKDEGARAELIEELEKTVAPENDGEGPAKDDSTTQADGEEGMSIVGQIATTTQEFVEGSAATVTALWATLKGGVAGGEGVLSGLSGTELSVLRDALPSLLAVIGITFALFFALRYFARRLYMRMGERAGNVGIFRSIALFIRSNLLDALIVIVAWAAGYVIALYAVGEPGEIGIRQSLYLNAFLLVEMTKVVIRAFLSPVASGLRIVPVSDFAARALNRYLGIIISVLGYGQLLIVPIISQNVNAAAASAVSALLSVIVLLYLVYVVLRRRKDVARWLQDEPDTNLPANAADQAPAQDRQNSIIMRFLRALAGIWHWVVLAYIAAMFLVVMTQPAEVTWDAIVGSGKILAAIIIAALLSGVLARAVHRGISLPQDINEKLPLLEHRINAFVPRAFSALRLILLICVLMFALDVIGMIDMKAWLESKFGLAVTTALVSVGLILTVAFGIWLAVTSFVDYKLNPEYGAVPTSRETTLWGLMRNAATIALIILTLMFVLSEIGLDIGPLLASAGVLGLAIGFGAQKMVQDIITGIFIQFENVINVGDVITVGRTTGTVEKLSVRSVSLRDVQGVFHMIPFSTVDVVSNYMRGFAYTVTDMGIAYRENIEEAKQAMFDAFDRMTENEADIADDIISELEWFGVQSLGDSAVVLRTRMKTKPGKQWGIGRMFNGYLKMVFDERGIEIPFPQQTIWLGENKDGTTQPFKIEGPQKQQTPPSKKTKTKPIKKDDVPDSDDANDAEGGADR</sequence>
<feature type="transmembrane region" description="Helical" evidence="8">
    <location>
        <begin position="546"/>
        <end position="566"/>
    </location>
</feature>
<dbReference type="Pfam" id="PF00924">
    <property type="entry name" value="MS_channel_2nd"/>
    <property type="match status" value="1"/>
</dbReference>
<evidence type="ECO:0000259" key="10">
    <source>
        <dbReference type="Pfam" id="PF21088"/>
    </source>
</evidence>
<dbReference type="RefSeq" id="WP_093917017.1">
    <property type="nucleotide sequence ID" value="NZ_FPAJ01000004.1"/>
</dbReference>
<dbReference type="Proteomes" id="UP000199239">
    <property type="component" value="Unassembled WGS sequence"/>
</dbReference>
<feature type="transmembrane region" description="Helical" evidence="8">
    <location>
        <begin position="465"/>
        <end position="486"/>
    </location>
</feature>
<name>A0A1I6UNX0_9RHOB</name>
<proteinExistence type="inferred from homology"/>
<dbReference type="Pfam" id="PF21088">
    <property type="entry name" value="MS_channel_1st"/>
    <property type="match status" value="1"/>
</dbReference>
<feature type="transmembrane region" description="Helical" evidence="8">
    <location>
        <begin position="164"/>
        <end position="186"/>
    </location>
</feature>
<keyword evidence="6 8" id="KW-0472">Membrane</keyword>
<feature type="transmembrane region" description="Helical" evidence="8">
    <location>
        <begin position="247"/>
        <end position="266"/>
    </location>
</feature>
<evidence type="ECO:0000256" key="5">
    <source>
        <dbReference type="ARBA" id="ARBA00022989"/>
    </source>
</evidence>
<evidence type="ECO:0000256" key="1">
    <source>
        <dbReference type="ARBA" id="ARBA00004651"/>
    </source>
</evidence>
<gene>
    <name evidence="12" type="ORF">SAMN04488040_2876</name>
</gene>
<feature type="transmembrane region" description="Helical" evidence="8">
    <location>
        <begin position="376"/>
        <end position="399"/>
    </location>
</feature>
<dbReference type="InterPro" id="IPR023408">
    <property type="entry name" value="MscS_beta-dom_sf"/>
</dbReference>
<dbReference type="InterPro" id="IPR006685">
    <property type="entry name" value="MscS_channel_2nd"/>
</dbReference>
<dbReference type="InterPro" id="IPR011066">
    <property type="entry name" value="MscS_channel_C_sf"/>
</dbReference>
<feature type="transmembrane region" description="Helical" evidence="8">
    <location>
        <begin position="286"/>
        <end position="308"/>
    </location>
</feature>
<comment type="similarity">
    <text evidence="2">Belongs to the MscS (TC 1.A.23) family.</text>
</comment>
<evidence type="ECO:0000313" key="12">
    <source>
        <dbReference type="EMBL" id="SFT03166.1"/>
    </source>
</evidence>
<dbReference type="Pfam" id="PF25392">
    <property type="entry name" value="MS_channel_TM1"/>
    <property type="match status" value="1"/>
</dbReference>
<dbReference type="SUPFAM" id="SSF50182">
    <property type="entry name" value="Sm-like ribonucleoproteins"/>
    <property type="match status" value="1"/>
</dbReference>
<dbReference type="InterPro" id="IPR057485">
    <property type="entry name" value="YbiO-like_TM1"/>
</dbReference>
<evidence type="ECO:0000256" key="3">
    <source>
        <dbReference type="ARBA" id="ARBA00022475"/>
    </source>
</evidence>
<dbReference type="AlphaFoldDB" id="A0A1I6UNX0"/>
<feature type="transmembrane region" description="Helical" evidence="8">
    <location>
        <begin position="214"/>
        <end position="235"/>
    </location>
</feature>
<keyword evidence="5 8" id="KW-1133">Transmembrane helix</keyword>
<feature type="transmembrane region" description="Helical" evidence="8">
    <location>
        <begin position="572"/>
        <end position="590"/>
    </location>
</feature>
<dbReference type="EMBL" id="FPAJ01000004">
    <property type="protein sequence ID" value="SFT03166.1"/>
    <property type="molecule type" value="Genomic_DNA"/>
</dbReference>
<feature type="domain" description="Moderate conductance mechanosensitive channel YbiO-like transmembrane helix 1" evidence="11">
    <location>
        <begin position="414"/>
        <end position="491"/>
    </location>
</feature>
<dbReference type="Gene3D" id="2.30.30.60">
    <property type="match status" value="1"/>
</dbReference>
<accession>A0A1I6UNX0</accession>
<dbReference type="InterPro" id="IPR010920">
    <property type="entry name" value="LSM_dom_sf"/>
</dbReference>
<dbReference type="InterPro" id="IPR045276">
    <property type="entry name" value="YbiO_bact"/>
</dbReference>
<dbReference type="SUPFAM" id="SSF82861">
    <property type="entry name" value="Mechanosensitive channel protein MscS (YggB), transmembrane region"/>
    <property type="match status" value="1"/>
</dbReference>
<evidence type="ECO:0000256" key="6">
    <source>
        <dbReference type="ARBA" id="ARBA00023136"/>
    </source>
</evidence>
<feature type="transmembrane region" description="Helical" evidence="8">
    <location>
        <begin position="411"/>
        <end position="432"/>
    </location>
</feature>
<evidence type="ECO:0000256" key="7">
    <source>
        <dbReference type="SAM" id="MobiDB-lite"/>
    </source>
</evidence>
<evidence type="ECO:0000256" key="2">
    <source>
        <dbReference type="ARBA" id="ARBA00008017"/>
    </source>
</evidence>
<feature type="domain" description="Mechanosensitive ion channel MscS" evidence="9">
    <location>
        <begin position="593"/>
        <end position="655"/>
    </location>
</feature>